<dbReference type="InterPro" id="IPR051266">
    <property type="entry name" value="CLCR"/>
</dbReference>
<dbReference type="OrthoDB" id="10267238at2759"/>
<accession>A0A5J4U7D5</accession>
<dbReference type="InterPro" id="IPR002035">
    <property type="entry name" value="VWF_A"/>
</dbReference>
<dbReference type="Proteomes" id="UP000324800">
    <property type="component" value="Unassembled WGS sequence"/>
</dbReference>
<feature type="non-terminal residue" evidence="3">
    <location>
        <position position="456"/>
    </location>
</feature>
<comment type="caution">
    <text evidence="3">The sequence shown here is derived from an EMBL/GenBank/DDBJ whole genome shotgun (WGS) entry which is preliminary data.</text>
</comment>
<name>A0A5J4U7D5_9EUKA</name>
<evidence type="ECO:0000256" key="1">
    <source>
        <dbReference type="SAM" id="MobiDB-lite"/>
    </source>
</evidence>
<dbReference type="AlphaFoldDB" id="A0A5J4U7D5"/>
<proteinExistence type="predicted"/>
<feature type="compositionally biased region" description="Polar residues" evidence="1">
    <location>
        <begin position="447"/>
        <end position="456"/>
    </location>
</feature>
<dbReference type="PROSITE" id="PS50234">
    <property type="entry name" value="VWFA"/>
    <property type="match status" value="1"/>
</dbReference>
<dbReference type="PANTHER" id="PTHR10579:SF43">
    <property type="entry name" value="ZINC FINGER (C3HC4-TYPE RING FINGER) FAMILY PROTEIN"/>
    <property type="match status" value="1"/>
</dbReference>
<dbReference type="Pfam" id="PF00092">
    <property type="entry name" value="VWA"/>
    <property type="match status" value="1"/>
</dbReference>
<dbReference type="PANTHER" id="PTHR10579">
    <property type="entry name" value="CALCIUM-ACTIVATED CHLORIDE CHANNEL REGULATOR"/>
    <property type="match status" value="1"/>
</dbReference>
<protein>
    <submittedName>
        <fullName evidence="3">Putative Ca-activated chloride channel family protein</fullName>
    </submittedName>
</protein>
<evidence type="ECO:0000313" key="4">
    <source>
        <dbReference type="Proteomes" id="UP000324800"/>
    </source>
</evidence>
<dbReference type="SMART" id="SM00327">
    <property type="entry name" value="VWA"/>
    <property type="match status" value="1"/>
</dbReference>
<feature type="region of interest" description="Disordered" evidence="1">
    <location>
        <begin position="424"/>
        <end position="456"/>
    </location>
</feature>
<evidence type="ECO:0000259" key="2">
    <source>
        <dbReference type="PROSITE" id="PS50234"/>
    </source>
</evidence>
<dbReference type="InterPro" id="IPR036465">
    <property type="entry name" value="vWFA_dom_sf"/>
</dbReference>
<organism evidence="3 4">
    <name type="scientific">Streblomastix strix</name>
    <dbReference type="NCBI Taxonomy" id="222440"/>
    <lineage>
        <taxon>Eukaryota</taxon>
        <taxon>Metamonada</taxon>
        <taxon>Preaxostyla</taxon>
        <taxon>Oxymonadida</taxon>
        <taxon>Streblomastigidae</taxon>
        <taxon>Streblomastix</taxon>
    </lineage>
</organism>
<dbReference type="EMBL" id="SNRW01019727">
    <property type="protein sequence ID" value="KAA6366110.1"/>
    <property type="molecule type" value="Genomic_DNA"/>
</dbReference>
<dbReference type="SUPFAM" id="SSF53300">
    <property type="entry name" value="vWA-like"/>
    <property type="match status" value="1"/>
</dbReference>
<feature type="domain" description="VWFA" evidence="2">
    <location>
        <begin position="8"/>
        <end position="180"/>
    </location>
</feature>
<dbReference type="Gene3D" id="3.40.50.410">
    <property type="entry name" value="von Willebrand factor, type A domain"/>
    <property type="match status" value="1"/>
</dbReference>
<evidence type="ECO:0000313" key="3">
    <source>
        <dbReference type="EMBL" id="KAA6366110.1"/>
    </source>
</evidence>
<sequence length="456" mass="50605">MKDRQPLAIALVIDKSGSTAEKNKIDYAKLAAKSLLWKLYSLDKLAIVTFDFKVAVLLPLTSFGNKKRIESLIDQIQPDGGTFLSGGLEEGINQIEKASFEGTKKVILLSVGLANIGVQDIEGVSNIAASYRSNGISVSTVGLELEYSEELMLDVSQRGGRLYYYVGGALDLPKVFDTELSMTNDAVAHHVSVTIKPNQCVKDVKVYGLSSKQVGNETIAHISDLVSEEERQFMFRLTVDPSAFNKENHWTEDQDQSSEAVKLDLGEVHIQFRRTDSSQPEKIIIPLSVLVDDNEERSEEVNGDEEITASIPGQIRSGNRNHIQSIVRVAEIIISSQTDKAKTNAIKKIKQHDESLVETILNVHRKHLLQIQQVITIPKDKIIQIQQQSDVGMNSSSAVSLRTRYIVDALALYMSTRILKDDVSHEDMKDGTSNENKPSRIQLIPLDQQQSPVQIA</sequence>
<gene>
    <name evidence="3" type="ORF">EZS28_038362</name>
</gene>
<reference evidence="3 4" key="1">
    <citation type="submission" date="2019-03" db="EMBL/GenBank/DDBJ databases">
        <title>Single cell metagenomics reveals metabolic interactions within the superorganism composed of flagellate Streblomastix strix and complex community of Bacteroidetes bacteria on its surface.</title>
        <authorList>
            <person name="Treitli S.C."/>
            <person name="Kolisko M."/>
            <person name="Husnik F."/>
            <person name="Keeling P."/>
            <person name="Hampl V."/>
        </authorList>
    </citation>
    <scope>NUCLEOTIDE SEQUENCE [LARGE SCALE GENOMIC DNA]</scope>
    <source>
        <strain evidence="3">ST1C</strain>
    </source>
</reference>